<keyword evidence="2" id="KW-1185">Reference proteome</keyword>
<protein>
    <recommendedName>
        <fullName evidence="3">F-box domain-containing protein</fullName>
    </recommendedName>
</protein>
<accession>K5WDG0</accession>
<gene>
    <name evidence="1" type="ORF">PHACADRAFT_254596</name>
</gene>
<sequence>MALFSRPLPVDIVAMIVDYFEGDREALCNMSLVAKAWVYPARVYLFRLMWILISQEHDGLAEFRHFLDTPRGQRHAGHIVGLCVRGVEPGDESCWEPTVDLFALGEVVGQLSKLENFEADRVRFSGVPLHGPLPPIAPKVLDLSFARMTTWVYDDLKDCLDVLHLFPNVKQIMTDDLLRPVKETGVRYDGMLPTKYRKFEHLRLEDLHHLAYGPASPLLHYMLHSMDLRNFTTLSLFHLSLEEIPYLGEFVHAVKDTLRYLYFKTTNIQFILDEERECIPSSYPENIDRFAV</sequence>
<dbReference type="RefSeq" id="XP_007394892.1">
    <property type="nucleotide sequence ID" value="XM_007394830.1"/>
</dbReference>
<name>K5WDG0_PHACS</name>
<dbReference type="Proteomes" id="UP000008370">
    <property type="component" value="Unassembled WGS sequence"/>
</dbReference>
<dbReference type="OrthoDB" id="2804473at2759"/>
<dbReference type="InParanoid" id="K5WDG0"/>
<dbReference type="AlphaFoldDB" id="K5WDG0"/>
<proteinExistence type="predicted"/>
<evidence type="ECO:0000313" key="1">
    <source>
        <dbReference type="EMBL" id="EKM57064.1"/>
    </source>
</evidence>
<reference evidence="1 2" key="1">
    <citation type="journal article" date="2012" name="BMC Genomics">
        <title>Comparative genomics of the white-rot fungi, Phanerochaete carnosa and P. chrysosporium, to elucidate the genetic basis of the distinct wood types they colonize.</title>
        <authorList>
            <person name="Suzuki H."/>
            <person name="MacDonald J."/>
            <person name="Syed K."/>
            <person name="Salamov A."/>
            <person name="Hori C."/>
            <person name="Aerts A."/>
            <person name="Henrissat B."/>
            <person name="Wiebenga A."/>
            <person name="vanKuyk P.A."/>
            <person name="Barry K."/>
            <person name="Lindquist E."/>
            <person name="LaButti K."/>
            <person name="Lapidus A."/>
            <person name="Lucas S."/>
            <person name="Coutinho P."/>
            <person name="Gong Y."/>
            <person name="Samejima M."/>
            <person name="Mahadevan R."/>
            <person name="Abou-Zaid M."/>
            <person name="de Vries R.P."/>
            <person name="Igarashi K."/>
            <person name="Yadav J.S."/>
            <person name="Grigoriev I.V."/>
            <person name="Master E.R."/>
        </authorList>
    </citation>
    <scope>NUCLEOTIDE SEQUENCE [LARGE SCALE GENOMIC DNA]</scope>
    <source>
        <strain evidence="1 2">HHB-10118-sp</strain>
    </source>
</reference>
<evidence type="ECO:0008006" key="3">
    <source>
        <dbReference type="Google" id="ProtNLM"/>
    </source>
</evidence>
<dbReference type="EMBL" id="JH930471">
    <property type="protein sequence ID" value="EKM57064.1"/>
    <property type="molecule type" value="Genomic_DNA"/>
</dbReference>
<dbReference type="KEGG" id="pco:PHACADRAFT_254596"/>
<organism evidence="1 2">
    <name type="scientific">Phanerochaete carnosa (strain HHB-10118-sp)</name>
    <name type="common">White-rot fungus</name>
    <name type="synonym">Peniophora carnosa</name>
    <dbReference type="NCBI Taxonomy" id="650164"/>
    <lineage>
        <taxon>Eukaryota</taxon>
        <taxon>Fungi</taxon>
        <taxon>Dikarya</taxon>
        <taxon>Basidiomycota</taxon>
        <taxon>Agaricomycotina</taxon>
        <taxon>Agaricomycetes</taxon>
        <taxon>Polyporales</taxon>
        <taxon>Phanerochaetaceae</taxon>
        <taxon>Phanerochaete</taxon>
    </lineage>
</organism>
<dbReference type="GeneID" id="18916099"/>
<evidence type="ECO:0000313" key="2">
    <source>
        <dbReference type="Proteomes" id="UP000008370"/>
    </source>
</evidence>
<dbReference type="HOGENOM" id="CLU_953476_0_0_1"/>